<keyword evidence="5" id="KW-1185">Reference proteome</keyword>
<evidence type="ECO:0000313" key="4">
    <source>
        <dbReference type="EMBL" id="UOO92537.1"/>
    </source>
</evidence>
<dbReference type="InterPro" id="IPR050330">
    <property type="entry name" value="Bact_OuterMem_StrucFunc"/>
</dbReference>
<keyword evidence="1 2" id="KW-0472">Membrane</keyword>
<dbReference type="Gene3D" id="3.30.1330.60">
    <property type="entry name" value="OmpA-like domain"/>
    <property type="match status" value="1"/>
</dbReference>
<gene>
    <name evidence="4" type="ORF">LVJ81_00355</name>
</gene>
<protein>
    <submittedName>
        <fullName evidence="4">OmpA family protein</fullName>
    </submittedName>
</protein>
<evidence type="ECO:0000259" key="3">
    <source>
        <dbReference type="PROSITE" id="PS51123"/>
    </source>
</evidence>
<keyword evidence="2" id="KW-1133">Transmembrane helix</keyword>
<dbReference type="Proteomes" id="UP000832034">
    <property type="component" value="Chromosome"/>
</dbReference>
<reference evidence="4" key="2">
    <citation type="journal article" date="2022" name="Res Sq">
        <title>Evolution of multicellular longitudinally dividing oral cavity symbionts (Neisseriaceae).</title>
        <authorList>
            <person name="Nyongesa S."/>
            <person name="Weber P."/>
            <person name="Bernet E."/>
            <person name="Pullido F."/>
            <person name="Nieckarz M."/>
            <person name="Delaby M."/>
            <person name="Nieves C."/>
            <person name="Viehboeck T."/>
            <person name="Krause N."/>
            <person name="Rivera-Millot A."/>
            <person name="Nakamura A."/>
            <person name="Vischer N."/>
            <person name="VanNieuwenhze M."/>
            <person name="Brun Y."/>
            <person name="Cava F."/>
            <person name="Bulgheresi S."/>
            <person name="Veyrier F."/>
        </authorList>
    </citation>
    <scope>NUCLEOTIDE SEQUENCE</scope>
    <source>
        <strain evidence="4">SAG 1488-6</strain>
    </source>
</reference>
<name>A0ABY4EAQ3_VITST</name>
<reference evidence="4" key="1">
    <citation type="submission" date="2021-12" db="EMBL/GenBank/DDBJ databases">
        <authorList>
            <person name="Veyrier F.J."/>
        </authorList>
    </citation>
    <scope>NUCLEOTIDE SEQUENCE</scope>
    <source>
        <strain evidence="4">SAG 1488-6</strain>
    </source>
</reference>
<organism evidence="4 5">
    <name type="scientific">Vitreoscilla stercoraria</name>
    <dbReference type="NCBI Taxonomy" id="61"/>
    <lineage>
        <taxon>Bacteria</taxon>
        <taxon>Pseudomonadati</taxon>
        <taxon>Pseudomonadota</taxon>
        <taxon>Betaproteobacteria</taxon>
        <taxon>Neisseriales</taxon>
        <taxon>Neisseriaceae</taxon>
        <taxon>Vitreoscilla</taxon>
    </lineage>
</organism>
<dbReference type="PANTHER" id="PTHR30329">
    <property type="entry name" value="STATOR ELEMENT OF FLAGELLAR MOTOR COMPLEX"/>
    <property type="match status" value="1"/>
</dbReference>
<dbReference type="InterPro" id="IPR006665">
    <property type="entry name" value="OmpA-like"/>
</dbReference>
<keyword evidence="2" id="KW-0812">Transmembrane</keyword>
<evidence type="ECO:0000313" key="5">
    <source>
        <dbReference type="Proteomes" id="UP000832034"/>
    </source>
</evidence>
<proteinExistence type="predicted"/>
<feature type="domain" description="OmpA-like" evidence="3">
    <location>
        <begin position="79"/>
        <end position="226"/>
    </location>
</feature>
<evidence type="ECO:0000256" key="2">
    <source>
        <dbReference type="SAM" id="Phobius"/>
    </source>
</evidence>
<dbReference type="InterPro" id="IPR036737">
    <property type="entry name" value="OmpA-like_sf"/>
</dbReference>
<dbReference type="EMBL" id="CP091512">
    <property type="protein sequence ID" value="UOO92537.1"/>
    <property type="molecule type" value="Genomic_DNA"/>
</dbReference>
<accession>A0ABY4EAQ3</accession>
<dbReference type="PROSITE" id="PS51123">
    <property type="entry name" value="OMPA_2"/>
    <property type="match status" value="1"/>
</dbReference>
<sequence>MLKHNQNQDSADAEHWISLSDLMTALMMLFLLISVVYMIKVQDSVDIPRIFKADQQQMHAQMHEQFKDKLNKWGAVLNPDLTVRFNHQDIQFATGSQQLRPEFQRALDEFFPQYLHILMQEEYRDKIKEIRIEGHTSSLWVEGMSEDEAYIKNMNLSQGRAQETLIYLLTHPSLNLEERQWLKQKFRAIGFSSSQLLNSKGLDLQVNEQEDTKQSQRVEFRVVTNTEDKIREMVGDK</sequence>
<dbReference type="SUPFAM" id="SSF103088">
    <property type="entry name" value="OmpA-like"/>
    <property type="match status" value="1"/>
</dbReference>
<dbReference type="PANTHER" id="PTHR30329:SF21">
    <property type="entry name" value="LIPOPROTEIN YIAD-RELATED"/>
    <property type="match status" value="1"/>
</dbReference>
<dbReference type="RefSeq" id="WP_211206670.1">
    <property type="nucleotide sequence ID" value="NZ_CP091512.1"/>
</dbReference>
<evidence type="ECO:0000256" key="1">
    <source>
        <dbReference type="PROSITE-ProRule" id="PRU00473"/>
    </source>
</evidence>
<feature type="transmembrane region" description="Helical" evidence="2">
    <location>
        <begin position="16"/>
        <end position="39"/>
    </location>
</feature>